<dbReference type="OrthoDB" id="1240046at2"/>
<dbReference type="Proteomes" id="UP000035213">
    <property type="component" value="Chromosome"/>
</dbReference>
<gene>
    <name evidence="2" type="ORF">OK18_20595</name>
</gene>
<dbReference type="SUPFAM" id="SSF49842">
    <property type="entry name" value="TNF-like"/>
    <property type="match status" value="1"/>
</dbReference>
<dbReference type="PATRIC" id="fig|1324352.5.peg.4336"/>
<protein>
    <recommendedName>
        <fullName evidence="4">C1q domain-containing protein</fullName>
    </recommendedName>
</protein>
<proteinExistence type="predicted"/>
<dbReference type="Gene3D" id="2.60.120.40">
    <property type="match status" value="1"/>
</dbReference>
<evidence type="ECO:0008006" key="4">
    <source>
        <dbReference type="Google" id="ProtNLM"/>
    </source>
</evidence>
<reference evidence="2 3" key="1">
    <citation type="submission" date="2014-11" db="EMBL/GenBank/DDBJ databases">
        <authorList>
            <person name="Park G.-S."/>
            <person name="Hong S.-J."/>
            <person name="Jung B.K."/>
            <person name="Khan A.R."/>
            <person name="Kwak Y."/>
            <person name="Shin J.-H."/>
        </authorList>
    </citation>
    <scope>NUCLEOTIDE SEQUENCE [LARGE SCALE GENOMIC DNA]</scope>
    <source>
        <strain evidence="2 3">DSM 27622</strain>
    </source>
</reference>
<dbReference type="STRING" id="1324352.OK18_20595"/>
<sequence length="282" mass="30052">MKLKIRFAYQVMTCILFFSSVKISAQVGFFTDKPVKSLQIDAAKDNGSTPDALKLSNDVVVDSNGNLGVGILNPVTKVDLRSPDNKGLIGLGTGTQTPAEAGGGAIRYNVNGFLEYSDGEQWIALPLTAPTKALVNANKSTVQSIGSGSTVYISDWTETVDLGTTPNGDFNSSTGIFTAPRDGFYLVSFNITLANGTIPKNTFIETAIESNRNTENIQTFKTVNSYPAFQAGAVSNFISGNCNAIFNLKAGNTIKFSVRHNIGSARNTLNDGKLNNLSISEL</sequence>
<dbReference type="RefSeq" id="WP_053329447.1">
    <property type="nucleotide sequence ID" value="NZ_CP009928.1"/>
</dbReference>
<evidence type="ECO:0000313" key="3">
    <source>
        <dbReference type="Proteomes" id="UP000035213"/>
    </source>
</evidence>
<evidence type="ECO:0000313" key="2">
    <source>
        <dbReference type="EMBL" id="AKK75067.1"/>
    </source>
</evidence>
<evidence type="ECO:0000256" key="1">
    <source>
        <dbReference type="SAM" id="SignalP"/>
    </source>
</evidence>
<feature type="chain" id="PRO_5005184895" description="C1q domain-containing protein" evidence="1">
    <location>
        <begin position="26"/>
        <end position="282"/>
    </location>
</feature>
<organism evidence="2 3">
    <name type="scientific">Chryseobacterium gallinarum</name>
    <dbReference type="NCBI Taxonomy" id="1324352"/>
    <lineage>
        <taxon>Bacteria</taxon>
        <taxon>Pseudomonadati</taxon>
        <taxon>Bacteroidota</taxon>
        <taxon>Flavobacteriia</taxon>
        <taxon>Flavobacteriales</taxon>
        <taxon>Weeksellaceae</taxon>
        <taxon>Chryseobacterium group</taxon>
        <taxon>Chryseobacterium</taxon>
    </lineage>
</organism>
<feature type="signal peptide" evidence="1">
    <location>
        <begin position="1"/>
        <end position="25"/>
    </location>
</feature>
<keyword evidence="1" id="KW-0732">Signal</keyword>
<dbReference type="InterPro" id="IPR008983">
    <property type="entry name" value="Tumour_necrosis_fac-like_dom"/>
</dbReference>
<dbReference type="EMBL" id="CP009928">
    <property type="protein sequence ID" value="AKK75067.1"/>
    <property type="molecule type" value="Genomic_DNA"/>
</dbReference>
<name>A0A0G3MDC1_CHRGL</name>
<accession>A0A0G3MDC1</accession>
<dbReference type="AlphaFoldDB" id="A0A0G3MDC1"/>
<dbReference type="KEGG" id="cgn:OK18_20595"/>